<protein>
    <submittedName>
        <fullName evidence="1">Uncharacterized protein</fullName>
    </submittedName>
</protein>
<dbReference type="AlphaFoldDB" id="A0A540NGZ0"/>
<evidence type="ECO:0000313" key="2">
    <source>
        <dbReference type="Proteomes" id="UP000315295"/>
    </source>
</evidence>
<keyword evidence="2" id="KW-1185">Reference proteome</keyword>
<gene>
    <name evidence="1" type="ORF">C1H46_004140</name>
</gene>
<evidence type="ECO:0000313" key="1">
    <source>
        <dbReference type="EMBL" id="TQE10301.1"/>
    </source>
</evidence>
<reference evidence="1 2" key="1">
    <citation type="journal article" date="2019" name="G3 (Bethesda)">
        <title>Sequencing of a Wild Apple (Malus baccata) Genome Unravels the Differences Between Cultivated and Wild Apple Species Regarding Disease Resistance and Cold Tolerance.</title>
        <authorList>
            <person name="Chen X."/>
        </authorList>
    </citation>
    <scope>NUCLEOTIDE SEQUENCE [LARGE SCALE GENOMIC DNA]</scope>
    <source>
        <strain evidence="2">cv. Shandingzi</strain>
        <tissue evidence="1">Leaves</tissue>
    </source>
</reference>
<dbReference type="Proteomes" id="UP000315295">
    <property type="component" value="Unassembled WGS sequence"/>
</dbReference>
<dbReference type="EMBL" id="VIEB01000044">
    <property type="protein sequence ID" value="TQE10301.1"/>
    <property type="molecule type" value="Genomic_DNA"/>
</dbReference>
<organism evidence="1 2">
    <name type="scientific">Malus baccata</name>
    <name type="common">Siberian crab apple</name>
    <name type="synonym">Pyrus baccata</name>
    <dbReference type="NCBI Taxonomy" id="106549"/>
    <lineage>
        <taxon>Eukaryota</taxon>
        <taxon>Viridiplantae</taxon>
        <taxon>Streptophyta</taxon>
        <taxon>Embryophyta</taxon>
        <taxon>Tracheophyta</taxon>
        <taxon>Spermatophyta</taxon>
        <taxon>Magnoliopsida</taxon>
        <taxon>eudicotyledons</taxon>
        <taxon>Gunneridae</taxon>
        <taxon>Pentapetalae</taxon>
        <taxon>rosids</taxon>
        <taxon>fabids</taxon>
        <taxon>Rosales</taxon>
        <taxon>Rosaceae</taxon>
        <taxon>Amygdaloideae</taxon>
        <taxon>Maleae</taxon>
        <taxon>Malus</taxon>
    </lineage>
</organism>
<accession>A0A540NGZ0</accession>
<comment type="caution">
    <text evidence="1">The sequence shown here is derived from an EMBL/GenBank/DDBJ whole genome shotgun (WGS) entry which is preliminary data.</text>
</comment>
<name>A0A540NGZ0_MALBA</name>
<sequence length="71" mass="7823">MLIVPHPLLSLDHGMELTVIIPQKPHDVPQSTTVDYVADDTTFSDFIFMFCLDAGLLKEGLSLSFASRVST</sequence>
<proteinExistence type="predicted"/>